<protein>
    <recommendedName>
        <fullName evidence="14">Palmitoyltransferase</fullName>
        <ecNumber evidence="14">2.3.1.225</ecNumber>
    </recommendedName>
</protein>
<feature type="transmembrane region" description="Helical" evidence="14">
    <location>
        <begin position="393"/>
        <end position="412"/>
    </location>
</feature>
<dbReference type="STRING" id="436907.A7TLT7"/>
<evidence type="ECO:0000256" key="4">
    <source>
        <dbReference type="ARBA" id="ARBA00022692"/>
    </source>
</evidence>
<feature type="transmembrane region" description="Helical" evidence="14">
    <location>
        <begin position="186"/>
        <end position="207"/>
    </location>
</feature>
<dbReference type="Pfam" id="PF01529">
    <property type="entry name" value="DHHC"/>
    <property type="match status" value="1"/>
</dbReference>
<keyword evidence="10" id="KW-0449">Lipoprotein</keyword>
<comment type="caution">
    <text evidence="14">Lacks conserved residue(s) required for the propagation of feature annotation.</text>
</comment>
<evidence type="ECO:0000256" key="9">
    <source>
        <dbReference type="ARBA" id="ARBA00023139"/>
    </source>
</evidence>
<dbReference type="InterPro" id="IPR002110">
    <property type="entry name" value="Ankyrin_rpt"/>
</dbReference>
<feature type="compositionally biased region" description="Polar residues" evidence="15">
    <location>
        <begin position="625"/>
        <end position="659"/>
    </location>
</feature>
<feature type="transmembrane region" description="Helical" evidence="14">
    <location>
        <begin position="331"/>
        <end position="351"/>
    </location>
</feature>
<dbReference type="PANTHER" id="PTHR24161">
    <property type="entry name" value="ANK_REP_REGION DOMAIN-CONTAINING PROTEIN-RELATED"/>
    <property type="match status" value="1"/>
</dbReference>
<feature type="transmembrane region" description="Helical" evidence="14">
    <location>
        <begin position="424"/>
        <end position="444"/>
    </location>
</feature>
<dbReference type="InterPro" id="IPR001594">
    <property type="entry name" value="Palmitoyltrfase_DHHC"/>
</dbReference>
<proteinExistence type="inferred from homology"/>
<evidence type="ECO:0000256" key="1">
    <source>
        <dbReference type="ARBA" id="ARBA00004141"/>
    </source>
</evidence>
<feature type="region of interest" description="Disordered" evidence="15">
    <location>
        <begin position="622"/>
        <end position="659"/>
    </location>
</feature>
<dbReference type="PANTHER" id="PTHR24161:SF85">
    <property type="entry name" value="PALMITOYLTRANSFERASE HIP14"/>
    <property type="match status" value="1"/>
</dbReference>
<feature type="transmembrane region" description="Helical" evidence="14">
    <location>
        <begin position="573"/>
        <end position="594"/>
    </location>
</feature>
<dbReference type="GO" id="GO:0006612">
    <property type="term" value="P:protein targeting to membrane"/>
    <property type="evidence" value="ECO:0007669"/>
    <property type="project" value="EnsemblFungi"/>
</dbReference>
<evidence type="ECO:0000256" key="15">
    <source>
        <dbReference type="SAM" id="MobiDB-lite"/>
    </source>
</evidence>
<dbReference type="InParanoid" id="A7TLT7"/>
<dbReference type="OrthoDB" id="6781668at2759"/>
<feature type="repeat" description="ANK" evidence="13">
    <location>
        <begin position="253"/>
        <end position="285"/>
    </location>
</feature>
<dbReference type="EMBL" id="DS480417">
    <property type="protein sequence ID" value="EDO16779.1"/>
    <property type="molecule type" value="Genomic_DNA"/>
</dbReference>
<keyword evidence="5" id="KW-0677">Repeat</keyword>
<dbReference type="PhylomeDB" id="A7TLT7"/>
<dbReference type="FunFam" id="1.25.40.20:FF:000301">
    <property type="entry name" value="Palmitoyltransferase"/>
    <property type="match status" value="1"/>
</dbReference>
<reference evidence="17 18" key="1">
    <citation type="journal article" date="2007" name="Proc. Natl. Acad. Sci. U.S.A.">
        <title>Independent sorting-out of thousands of duplicated gene pairs in two yeast species descended from a whole-genome duplication.</title>
        <authorList>
            <person name="Scannell D.R."/>
            <person name="Frank A.C."/>
            <person name="Conant G.C."/>
            <person name="Byrne K.P."/>
            <person name="Woolfit M."/>
            <person name="Wolfe K.H."/>
        </authorList>
    </citation>
    <scope>NUCLEOTIDE SEQUENCE [LARGE SCALE GENOMIC DNA]</scope>
    <source>
        <strain evidence="18">ATCC 22028 / DSM 70294 / BCRC 21397 / CBS 2163 / NBRC 10782 / NRRL Y-8283 / UCD 57-17</strain>
    </source>
</reference>
<dbReference type="Gene3D" id="1.25.40.20">
    <property type="entry name" value="Ankyrin repeat-containing domain"/>
    <property type="match status" value="1"/>
</dbReference>
<dbReference type="KEGG" id="vpo:Kpol_526p32"/>
<dbReference type="RefSeq" id="XP_001644637.1">
    <property type="nucleotide sequence ID" value="XM_001644587.1"/>
</dbReference>
<keyword evidence="7 13" id="KW-0040">ANK repeat</keyword>
<dbReference type="HOGENOM" id="CLU_012510_1_1_1"/>
<dbReference type="PROSITE" id="PS50216">
    <property type="entry name" value="DHHC"/>
    <property type="match status" value="1"/>
</dbReference>
<keyword evidence="18" id="KW-1185">Reference proteome</keyword>
<dbReference type="PROSITE" id="PS50297">
    <property type="entry name" value="ANK_REP_REGION"/>
    <property type="match status" value="4"/>
</dbReference>
<feature type="repeat" description="ANK" evidence="13">
    <location>
        <begin position="149"/>
        <end position="181"/>
    </location>
</feature>
<accession>A7TLT7</accession>
<dbReference type="SMART" id="SM00248">
    <property type="entry name" value="ANK"/>
    <property type="match status" value="5"/>
</dbReference>
<feature type="compositionally biased region" description="Polar residues" evidence="15">
    <location>
        <begin position="51"/>
        <end position="62"/>
    </location>
</feature>
<feature type="repeat" description="ANK" evidence="13">
    <location>
        <begin position="220"/>
        <end position="252"/>
    </location>
</feature>
<feature type="transmembrane region" description="Helical" evidence="14">
    <location>
        <begin position="521"/>
        <end position="541"/>
    </location>
</feature>
<comment type="catalytic activity">
    <reaction evidence="12 14">
        <text>L-cysteinyl-[protein] + hexadecanoyl-CoA = S-hexadecanoyl-L-cysteinyl-[protein] + CoA</text>
        <dbReference type="Rhea" id="RHEA:36683"/>
        <dbReference type="Rhea" id="RHEA-COMP:10131"/>
        <dbReference type="Rhea" id="RHEA-COMP:11032"/>
        <dbReference type="ChEBI" id="CHEBI:29950"/>
        <dbReference type="ChEBI" id="CHEBI:57287"/>
        <dbReference type="ChEBI" id="CHEBI:57379"/>
        <dbReference type="ChEBI" id="CHEBI:74151"/>
        <dbReference type="EC" id="2.3.1.225"/>
    </reaction>
</comment>
<dbReference type="EC" id="2.3.1.225" evidence="14"/>
<dbReference type="eggNOG" id="KOG0509">
    <property type="taxonomic scope" value="Eukaryota"/>
</dbReference>
<feature type="domain" description="Palmitoyltransferase DHHC" evidence="16">
    <location>
        <begin position="473"/>
        <end position="610"/>
    </location>
</feature>
<dbReference type="AlphaFoldDB" id="A7TLT7"/>
<dbReference type="GO" id="GO:0090029">
    <property type="term" value="P:negative regulation of pheromone-dependent signal transduction involved in conjugation with cellular fusion"/>
    <property type="evidence" value="ECO:0007669"/>
    <property type="project" value="EnsemblFungi"/>
</dbReference>
<dbReference type="GO" id="GO:0016020">
    <property type="term" value="C:membrane"/>
    <property type="evidence" value="ECO:0007669"/>
    <property type="project" value="UniProtKB-SubCell"/>
</dbReference>
<evidence type="ECO:0000256" key="7">
    <source>
        <dbReference type="ARBA" id="ARBA00023043"/>
    </source>
</evidence>
<organism evidence="18">
    <name type="scientific">Vanderwaltozyma polyspora (strain ATCC 22028 / DSM 70294 / BCRC 21397 / CBS 2163 / NBRC 10782 / NRRL Y-8283 / UCD 57-17)</name>
    <name type="common">Kluyveromyces polysporus</name>
    <dbReference type="NCBI Taxonomy" id="436907"/>
    <lineage>
        <taxon>Eukaryota</taxon>
        <taxon>Fungi</taxon>
        <taxon>Dikarya</taxon>
        <taxon>Ascomycota</taxon>
        <taxon>Saccharomycotina</taxon>
        <taxon>Saccharomycetes</taxon>
        <taxon>Saccharomycetales</taxon>
        <taxon>Saccharomycetaceae</taxon>
        <taxon>Vanderwaltozyma</taxon>
    </lineage>
</organism>
<keyword evidence="8 14" id="KW-0472">Membrane</keyword>
<feature type="repeat" description="ANK" evidence="13">
    <location>
        <begin position="115"/>
        <end position="147"/>
    </location>
</feature>
<comment type="similarity">
    <text evidence="2">Belongs to the DHHC palmitoyltransferase family. AKR/ZDHHC17 subfamily.</text>
</comment>
<evidence type="ECO:0000313" key="17">
    <source>
        <dbReference type="EMBL" id="EDO16779.1"/>
    </source>
</evidence>
<evidence type="ECO:0000256" key="11">
    <source>
        <dbReference type="ARBA" id="ARBA00023315"/>
    </source>
</evidence>
<dbReference type="GO" id="GO:0005794">
    <property type="term" value="C:Golgi apparatus"/>
    <property type="evidence" value="ECO:0007669"/>
    <property type="project" value="EnsemblFungi"/>
</dbReference>
<dbReference type="GO" id="GO:0030100">
    <property type="term" value="P:regulation of endocytosis"/>
    <property type="evidence" value="ECO:0007669"/>
    <property type="project" value="EnsemblFungi"/>
</dbReference>
<evidence type="ECO:0000256" key="6">
    <source>
        <dbReference type="ARBA" id="ARBA00022989"/>
    </source>
</evidence>
<evidence type="ECO:0000256" key="13">
    <source>
        <dbReference type="PROSITE-ProRule" id="PRU00023"/>
    </source>
</evidence>
<evidence type="ECO:0000256" key="3">
    <source>
        <dbReference type="ARBA" id="ARBA00022679"/>
    </source>
</evidence>
<comment type="domain">
    <text evidence="14">The DHHC domain is required for palmitoyltransferase activity.</text>
</comment>
<dbReference type="Proteomes" id="UP000000267">
    <property type="component" value="Unassembled WGS sequence"/>
</dbReference>
<comment type="subcellular location">
    <subcellularLocation>
        <location evidence="1">Membrane</location>
        <topology evidence="1">Multi-pass membrane protein</topology>
    </subcellularLocation>
</comment>
<name>A7TLT7_VANPO</name>
<dbReference type="Pfam" id="PF12796">
    <property type="entry name" value="Ank_2"/>
    <property type="match status" value="2"/>
</dbReference>
<feature type="transmembrane region" description="Helical" evidence="14">
    <location>
        <begin position="357"/>
        <end position="381"/>
    </location>
</feature>
<evidence type="ECO:0000256" key="14">
    <source>
        <dbReference type="RuleBase" id="RU079119"/>
    </source>
</evidence>
<keyword evidence="9" id="KW-0564">Palmitate</keyword>
<evidence type="ECO:0000259" key="16">
    <source>
        <dbReference type="Pfam" id="PF01529"/>
    </source>
</evidence>
<evidence type="ECO:0000256" key="10">
    <source>
        <dbReference type="ARBA" id="ARBA00023288"/>
    </source>
</evidence>
<keyword evidence="3 14" id="KW-0808">Transferase</keyword>
<dbReference type="OMA" id="RECQSHS"/>
<dbReference type="GO" id="GO:0019706">
    <property type="term" value="F:protein-cysteine S-palmitoyltransferase activity"/>
    <property type="evidence" value="ECO:0007669"/>
    <property type="project" value="UniProtKB-EC"/>
</dbReference>
<evidence type="ECO:0000313" key="18">
    <source>
        <dbReference type="Proteomes" id="UP000000267"/>
    </source>
</evidence>
<evidence type="ECO:0000256" key="12">
    <source>
        <dbReference type="ARBA" id="ARBA00048048"/>
    </source>
</evidence>
<dbReference type="GeneID" id="5544938"/>
<dbReference type="PROSITE" id="PS50088">
    <property type="entry name" value="ANK_REPEAT"/>
    <property type="match status" value="4"/>
</dbReference>
<dbReference type="SUPFAM" id="SSF48403">
    <property type="entry name" value="Ankyrin repeat"/>
    <property type="match status" value="1"/>
</dbReference>
<dbReference type="InterPro" id="IPR036770">
    <property type="entry name" value="Ankyrin_rpt-contain_sf"/>
</dbReference>
<evidence type="ECO:0000256" key="2">
    <source>
        <dbReference type="ARBA" id="ARBA00010104"/>
    </source>
</evidence>
<dbReference type="FunCoup" id="A7TLT7">
    <property type="interactions" value="616"/>
</dbReference>
<evidence type="ECO:0000256" key="5">
    <source>
        <dbReference type="ARBA" id="ARBA00022737"/>
    </source>
</evidence>
<feature type="region of interest" description="Disordered" evidence="15">
    <location>
        <begin position="1"/>
        <end position="62"/>
    </location>
</feature>
<gene>
    <name evidence="17" type="ORF">Kpol_526p32</name>
</gene>
<keyword evidence="11 14" id="KW-0012">Acyltransferase</keyword>
<dbReference type="GO" id="GO:0031683">
    <property type="term" value="F:G-protein beta/gamma-subunit complex binding"/>
    <property type="evidence" value="ECO:0007669"/>
    <property type="project" value="EnsemblFungi"/>
</dbReference>
<keyword evidence="6 14" id="KW-1133">Transmembrane helix</keyword>
<evidence type="ECO:0000256" key="8">
    <source>
        <dbReference type="ARBA" id="ARBA00023136"/>
    </source>
</evidence>
<keyword evidence="4 14" id="KW-0812">Transmembrane</keyword>
<sequence length="777" mass="86350">MSVVDESPVESGLSKGSTEDGDNISVSSMVPVISGDEGLDGNGTATGEMDITSTNKGSQNSEVVEEVGLNSVVSEQEDPILLRYRAACQSGDLATVKDLIENELVDINNDYDSNENVTGLHWASVNNKLAIAEYLISKGADVNKKAGTLNATPLHWAASYGYVYIVDVLLKNGADPTITDDQGFNLLHLSINSSNIMLILYVLYFVVDKGIIDVNCTDPNGRTPLLWAAYQGDSLSVNSLLKFNASTKLTDSSGFTPLHWGVVKGQPHVLKYLIADGADFFQKTNDGKDCFTIAQEMNTVYSLKEALNHCGFNDQGFPIKRYIKKSLHAKLVTFFTPWIALGFVFAFFAYVNPLIAILVTALMSLAIAKALRVFALPYYTIKGAQANTLLKSPLLAGIFAASVFWLSINWLFTVMPYTIAKHSFGNFVMLSIIISLSYLFVNLVRSDPGTKPAEFNHDSIRETITNLMLIGKFDTNNFCIESSVRKPLRSRYSYLNSAIVTRFDHFCPWIYNDIGLKNHKLFVLFIILMVIGIWEYTYLAMEYFDELEDLYKDASCFLLGDDELCAGLTYGTFTFFIMIWSLFQSIWVSILIFVQTFQMFKGVTSYEFSKIVKGSRVRNPKPSRVNDTFNTTPDGYTSGNDAENSATDAAASTLQPESRTGTLETITPSVKKSRTFCALCSAVLGFDQWIIIMKESLGISSGGGDWNRSSFFIPTNYGWKTNLTDFWLTSDTTAPIWQRVLYPPCSSKALLNNIEVDYNNLYRLPDTFNTESPDSMV</sequence>